<sequence>MRNRNSGEMEVERSDLDEKEDLTKENTRVIRLTDKEQRNRSTHEHAATVKEKFTKGSLETTPTSKSRNSAQAKRRWKAIASVTYVMGLAKGNHKDQSRKHQKATDEPDAARMKTYYPPKRPLDSTSTPENKPEPLPRQRGNEYTGIDEVLRKDDAGDQRKLMFRSWAKLAKDISHQSSVISKLSKLAIRECLLDETL</sequence>
<name>A0ABR4Q5U8_9CEST</name>
<gene>
    <name evidence="2" type="ORF">TcWFU_010540</name>
</gene>
<evidence type="ECO:0000313" key="2">
    <source>
        <dbReference type="EMBL" id="KAL5105061.1"/>
    </source>
</evidence>
<feature type="compositionally biased region" description="Basic and acidic residues" evidence="1">
    <location>
        <begin position="1"/>
        <end position="54"/>
    </location>
</feature>
<feature type="compositionally biased region" description="Polar residues" evidence="1">
    <location>
        <begin position="57"/>
        <end position="71"/>
    </location>
</feature>
<accession>A0ABR4Q5U8</accession>
<feature type="region of interest" description="Disordered" evidence="1">
    <location>
        <begin position="89"/>
        <end position="141"/>
    </location>
</feature>
<organism evidence="2 3">
    <name type="scientific">Taenia crassiceps</name>
    <dbReference type="NCBI Taxonomy" id="6207"/>
    <lineage>
        <taxon>Eukaryota</taxon>
        <taxon>Metazoa</taxon>
        <taxon>Spiralia</taxon>
        <taxon>Lophotrochozoa</taxon>
        <taxon>Platyhelminthes</taxon>
        <taxon>Cestoda</taxon>
        <taxon>Eucestoda</taxon>
        <taxon>Cyclophyllidea</taxon>
        <taxon>Taeniidae</taxon>
        <taxon>Taenia</taxon>
    </lineage>
</organism>
<feature type="compositionally biased region" description="Basic and acidic residues" evidence="1">
    <location>
        <begin position="130"/>
        <end position="140"/>
    </location>
</feature>
<reference evidence="2 3" key="1">
    <citation type="journal article" date="2022" name="Front. Cell. Infect. Microbiol.">
        <title>The Genomes of Two Strains of Taenia crassiceps the Animal Model for the Study of Human Cysticercosis.</title>
        <authorList>
            <person name="Bobes R.J."/>
            <person name="Estrada K."/>
            <person name="Rios-Valencia D.G."/>
            <person name="Calderon-Gallegos A."/>
            <person name="de la Torre P."/>
            <person name="Carrero J.C."/>
            <person name="Sanchez-Flores A."/>
            <person name="Laclette J.P."/>
        </authorList>
    </citation>
    <scope>NUCLEOTIDE SEQUENCE [LARGE SCALE GENOMIC DNA]</scope>
    <source>
        <strain evidence="2">WFUcys</strain>
    </source>
</reference>
<protein>
    <submittedName>
        <fullName evidence="2">Uncharacterized protein</fullName>
    </submittedName>
</protein>
<keyword evidence="3" id="KW-1185">Reference proteome</keyword>
<evidence type="ECO:0000313" key="3">
    <source>
        <dbReference type="Proteomes" id="UP001651158"/>
    </source>
</evidence>
<feature type="compositionally biased region" description="Basic and acidic residues" evidence="1">
    <location>
        <begin position="102"/>
        <end position="111"/>
    </location>
</feature>
<dbReference type="EMBL" id="JAKROA010000010">
    <property type="protein sequence ID" value="KAL5105061.1"/>
    <property type="molecule type" value="Genomic_DNA"/>
</dbReference>
<proteinExistence type="predicted"/>
<feature type="region of interest" description="Disordered" evidence="1">
    <location>
        <begin position="1"/>
        <end position="74"/>
    </location>
</feature>
<comment type="caution">
    <text evidence="2">The sequence shown here is derived from an EMBL/GenBank/DDBJ whole genome shotgun (WGS) entry which is preliminary data.</text>
</comment>
<dbReference type="Proteomes" id="UP001651158">
    <property type="component" value="Unassembled WGS sequence"/>
</dbReference>
<evidence type="ECO:0000256" key="1">
    <source>
        <dbReference type="SAM" id="MobiDB-lite"/>
    </source>
</evidence>